<proteinExistence type="predicted"/>
<comment type="caution">
    <text evidence="2">The sequence shown here is derived from an EMBL/GenBank/DDBJ whole genome shotgun (WGS) entry which is preliminary data.</text>
</comment>
<dbReference type="RefSeq" id="WP_121198565.1">
    <property type="nucleotide sequence ID" value="NZ_RBKU01000001.1"/>
</dbReference>
<organism evidence="2 3">
    <name type="scientific">Mucilaginibacter gracilis</name>
    <dbReference type="NCBI Taxonomy" id="423350"/>
    <lineage>
        <taxon>Bacteria</taxon>
        <taxon>Pseudomonadati</taxon>
        <taxon>Bacteroidota</taxon>
        <taxon>Sphingobacteriia</taxon>
        <taxon>Sphingobacteriales</taxon>
        <taxon>Sphingobacteriaceae</taxon>
        <taxon>Mucilaginibacter</taxon>
    </lineage>
</organism>
<keyword evidence="3" id="KW-1185">Reference proteome</keyword>
<feature type="signal peptide" evidence="1">
    <location>
        <begin position="1"/>
        <end position="18"/>
    </location>
</feature>
<accession>A0A495J233</accession>
<dbReference type="OrthoDB" id="670350at2"/>
<gene>
    <name evidence="2" type="ORF">BDD43_3225</name>
</gene>
<evidence type="ECO:0000256" key="1">
    <source>
        <dbReference type="SAM" id="SignalP"/>
    </source>
</evidence>
<reference evidence="2 3" key="1">
    <citation type="submission" date="2018-10" db="EMBL/GenBank/DDBJ databases">
        <title>Genomic Encyclopedia of Archaeal and Bacterial Type Strains, Phase II (KMG-II): from individual species to whole genera.</title>
        <authorList>
            <person name="Goeker M."/>
        </authorList>
    </citation>
    <scope>NUCLEOTIDE SEQUENCE [LARGE SCALE GENOMIC DNA]</scope>
    <source>
        <strain evidence="2 3">DSM 18602</strain>
    </source>
</reference>
<name>A0A495J233_9SPHI</name>
<keyword evidence="1" id="KW-0732">Signal</keyword>
<dbReference type="AlphaFoldDB" id="A0A495J233"/>
<dbReference type="EMBL" id="RBKU01000001">
    <property type="protein sequence ID" value="RKR83025.1"/>
    <property type="molecule type" value="Genomic_DNA"/>
</dbReference>
<evidence type="ECO:0000313" key="2">
    <source>
        <dbReference type="EMBL" id="RKR83025.1"/>
    </source>
</evidence>
<protein>
    <recommendedName>
        <fullName evidence="4">Nuclear transport factor 2 family protein</fullName>
    </recommendedName>
</protein>
<evidence type="ECO:0000313" key="3">
    <source>
        <dbReference type="Proteomes" id="UP000268007"/>
    </source>
</evidence>
<dbReference type="Proteomes" id="UP000268007">
    <property type="component" value="Unassembled WGS sequence"/>
</dbReference>
<evidence type="ECO:0008006" key="4">
    <source>
        <dbReference type="Google" id="ProtNLM"/>
    </source>
</evidence>
<sequence length="175" mass="19211">MKFITSIILLFITGLTFAQSKPYKATAAQTAALKKQAEACADAMMKQNFKQLAVYTYPPLIKAMGGADKMATKLTATAAQMQSQGIAFKSITIGDVKDIVKSKNDLYSIVQDILQISMNGTLITSSSYLLAYSSNNGLRWYFVDTVPLKNQNIKKLFPTYPDGLVIPDMHKPIAN</sequence>
<feature type="chain" id="PRO_5019789866" description="Nuclear transport factor 2 family protein" evidence="1">
    <location>
        <begin position="19"/>
        <end position="175"/>
    </location>
</feature>